<name>A0A8K1GKB6_9PASS</name>
<dbReference type="AlphaFoldDB" id="A0A8K1GKB6"/>
<dbReference type="OrthoDB" id="10056483at2759"/>
<keyword evidence="1" id="KW-0732">Signal</keyword>
<evidence type="ECO:0000313" key="3">
    <source>
        <dbReference type="Proteomes" id="UP000796761"/>
    </source>
</evidence>
<comment type="caution">
    <text evidence="2">The sequence shown here is derived from an EMBL/GenBank/DDBJ whole genome shotgun (WGS) entry which is preliminary data.</text>
</comment>
<dbReference type="EMBL" id="SWJQ01000147">
    <property type="protein sequence ID" value="TRZ20520.1"/>
    <property type="molecule type" value="Genomic_DNA"/>
</dbReference>
<reference evidence="2" key="1">
    <citation type="submission" date="2019-04" db="EMBL/GenBank/DDBJ databases">
        <title>Genome assembly of Zosterops borbonicus 15179.</title>
        <authorList>
            <person name="Leroy T."/>
            <person name="Anselmetti Y."/>
            <person name="Tilak M.-K."/>
            <person name="Nabholz B."/>
        </authorList>
    </citation>
    <scope>NUCLEOTIDE SEQUENCE</scope>
    <source>
        <strain evidence="2">HGM_15179</strain>
        <tissue evidence="2">Muscle</tissue>
    </source>
</reference>
<keyword evidence="3" id="KW-1185">Reference proteome</keyword>
<feature type="signal peptide" evidence="1">
    <location>
        <begin position="1"/>
        <end position="25"/>
    </location>
</feature>
<feature type="chain" id="PRO_5035449592" evidence="1">
    <location>
        <begin position="26"/>
        <end position="278"/>
    </location>
</feature>
<evidence type="ECO:0000256" key="1">
    <source>
        <dbReference type="SAM" id="SignalP"/>
    </source>
</evidence>
<gene>
    <name evidence="2" type="ORF">HGM15179_006654</name>
</gene>
<sequence length="278" mass="30790">MIKPEMNLRLIILLRFAFSYILVDGELDMSQQCVLAAQTANFFLGCIKGSVASRLKKVILPLSSALVTPHLECCIQLCLMLSIETGENLTQGTGTGWASVSKWPGKTPGFALLLTGGSLDLNSSGKIKINEINSLKEDRLSLLKSLIAFCYDRLFLQNLFQGPIGTLSTYETVTLSKDGFVSEREDTVVIKLVTFCSLKPASSHPSDGSREDLWRLGETTGGYWLSQAPCSQSLGCCLNLGCLALPVWRNKLYFPLKDEFWPNWCFRFSTEDNLMCSD</sequence>
<protein>
    <submittedName>
        <fullName evidence="2">Uncharacterized protein</fullName>
    </submittedName>
</protein>
<accession>A0A8K1GKB6</accession>
<organism evidence="2 3">
    <name type="scientific">Zosterops borbonicus</name>
    <dbReference type="NCBI Taxonomy" id="364589"/>
    <lineage>
        <taxon>Eukaryota</taxon>
        <taxon>Metazoa</taxon>
        <taxon>Chordata</taxon>
        <taxon>Craniata</taxon>
        <taxon>Vertebrata</taxon>
        <taxon>Euteleostomi</taxon>
        <taxon>Archelosauria</taxon>
        <taxon>Archosauria</taxon>
        <taxon>Dinosauria</taxon>
        <taxon>Saurischia</taxon>
        <taxon>Theropoda</taxon>
        <taxon>Coelurosauria</taxon>
        <taxon>Aves</taxon>
        <taxon>Neognathae</taxon>
        <taxon>Neoaves</taxon>
        <taxon>Telluraves</taxon>
        <taxon>Australaves</taxon>
        <taxon>Passeriformes</taxon>
        <taxon>Sylvioidea</taxon>
        <taxon>Zosteropidae</taxon>
        <taxon>Zosterops</taxon>
    </lineage>
</organism>
<dbReference type="Proteomes" id="UP000796761">
    <property type="component" value="Unassembled WGS sequence"/>
</dbReference>
<evidence type="ECO:0000313" key="2">
    <source>
        <dbReference type="EMBL" id="TRZ20520.1"/>
    </source>
</evidence>
<proteinExistence type="predicted"/>